<dbReference type="PANTHER" id="PTHR34406:SF1">
    <property type="entry name" value="PROTEIN YCEI"/>
    <property type="match status" value="1"/>
</dbReference>
<comment type="similarity">
    <text evidence="1">Belongs to the UPF0312 family.</text>
</comment>
<evidence type="ECO:0000259" key="2">
    <source>
        <dbReference type="SMART" id="SM00867"/>
    </source>
</evidence>
<dbReference type="SUPFAM" id="SSF101874">
    <property type="entry name" value="YceI-like"/>
    <property type="match status" value="1"/>
</dbReference>
<reference evidence="3 4" key="1">
    <citation type="journal article" date="2019" name="Int. J. Syst. Evol. Microbiol.">
        <title>The Global Catalogue of Microorganisms (GCM) 10K type strain sequencing project: providing services to taxonomists for standard genome sequencing and annotation.</title>
        <authorList>
            <consortium name="The Broad Institute Genomics Platform"/>
            <consortium name="The Broad Institute Genome Sequencing Center for Infectious Disease"/>
            <person name="Wu L."/>
            <person name="Ma J."/>
        </authorList>
    </citation>
    <scope>NUCLEOTIDE SEQUENCE [LARGE SCALE GENOMIC DNA]</scope>
    <source>
        <strain evidence="3 4">JCM 14323</strain>
    </source>
</reference>
<evidence type="ECO:0000313" key="4">
    <source>
        <dbReference type="Proteomes" id="UP001501746"/>
    </source>
</evidence>
<dbReference type="SMART" id="SM00867">
    <property type="entry name" value="YceI"/>
    <property type="match status" value="1"/>
</dbReference>
<name>A0ABN2MI32_9MICO</name>
<evidence type="ECO:0000313" key="3">
    <source>
        <dbReference type="EMBL" id="GAA1827853.1"/>
    </source>
</evidence>
<dbReference type="RefSeq" id="WP_157427148.1">
    <property type="nucleotide sequence ID" value="NZ_BAAANK010000002.1"/>
</dbReference>
<sequence length="240" mass="24410">MQKRTKIITASIVGAVLVLGATAAIAGPIIYRDVIVGEADAAPSVTAVPSPSTPATAEAGAGSDVASDLSGAWAVADGSYAGYRVDEVLNGTDVTVVGRTDEVTGTLSVDGLTLDAAEITVDVASIATDNGSRDDYFRDSAMRVDENPTATFVLTEAVVSGEEPAVGEVQTIQATGDLTLAGVTRSVTVELEAVLNGETGQVAGSIPITFADFGVEAPNLGFVSVEPEGFVEFSLELERA</sequence>
<proteinExistence type="inferred from homology"/>
<organism evidence="3 4">
    <name type="scientific">Agromyces salentinus</name>
    <dbReference type="NCBI Taxonomy" id="269421"/>
    <lineage>
        <taxon>Bacteria</taxon>
        <taxon>Bacillati</taxon>
        <taxon>Actinomycetota</taxon>
        <taxon>Actinomycetes</taxon>
        <taxon>Micrococcales</taxon>
        <taxon>Microbacteriaceae</taxon>
        <taxon>Agromyces</taxon>
    </lineage>
</organism>
<protein>
    <recommendedName>
        <fullName evidence="2">Lipid/polyisoprenoid-binding YceI-like domain-containing protein</fullName>
    </recommendedName>
</protein>
<keyword evidence="4" id="KW-1185">Reference proteome</keyword>
<dbReference type="InterPro" id="IPR036761">
    <property type="entry name" value="TTHA0802/YceI-like_sf"/>
</dbReference>
<dbReference type="Proteomes" id="UP001501746">
    <property type="component" value="Unassembled WGS sequence"/>
</dbReference>
<dbReference type="InterPro" id="IPR007372">
    <property type="entry name" value="Lipid/polyisoprenoid-bd_YceI"/>
</dbReference>
<dbReference type="EMBL" id="BAAANK010000002">
    <property type="protein sequence ID" value="GAA1827853.1"/>
    <property type="molecule type" value="Genomic_DNA"/>
</dbReference>
<gene>
    <name evidence="3" type="ORF">GCM10009750_09210</name>
</gene>
<dbReference type="Gene3D" id="2.40.128.110">
    <property type="entry name" value="Lipid/polyisoprenoid-binding, YceI-like"/>
    <property type="match status" value="1"/>
</dbReference>
<accession>A0ABN2MI32</accession>
<dbReference type="Pfam" id="PF04264">
    <property type="entry name" value="YceI"/>
    <property type="match status" value="1"/>
</dbReference>
<evidence type="ECO:0000256" key="1">
    <source>
        <dbReference type="ARBA" id="ARBA00008812"/>
    </source>
</evidence>
<comment type="caution">
    <text evidence="3">The sequence shown here is derived from an EMBL/GenBank/DDBJ whole genome shotgun (WGS) entry which is preliminary data.</text>
</comment>
<feature type="domain" description="Lipid/polyisoprenoid-binding YceI-like" evidence="2">
    <location>
        <begin position="72"/>
        <end position="238"/>
    </location>
</feature>
<dbReference type="PANTHER" id="PTHR34406">
    <property type="entry name" value="PROTEIN YCEI"/>
    <property type="match status" value="1"/>
</dbReference>